<evidence type="ECO:0000313" key="4">
    <source>
        <dbReference type="EMBL" id="SUZ52566.1"/>
    </source>
</evidence>
<organism evidence="4">
    <name type="scientific">marine metagenome</name>
    <dbReference type="NCBI Taxonomy" id="408172"/>
    <lineage>
        <taxon>unclassified sequences</taxon>
        <taxon>metagenomes</taxon>
        <taxon>ecological metagenomes</taxon>
    </lineage>
</organism>
<dbReference type="InterPro" id="IPR036188">
    <property type="entry name" value="FAD/NAD-bd_sf"/>
</dbReference>
<feature type="domain" description="FAD-binding" evidence="3">
    <location>
        <begin position="3"/>
        <end position="342"/>
    </location>
</feature>
<keyword evidence="2" id="KW-0274">FAD</keyword>
<dbReference type="GO" id="GO:0018659">
    <property type="term" value="F:4-hydroxybenzoate 3-monooxygenase activity"/>
    <property type="evidence" value="ECO:0007669"/>
    <property type="project" value="InterPro"/>
</dbReference>
<dbReference type="Gene3D" id="3.50.50.60">
    <property type="entry name" value="FAD/NAD(P)-binding domain"/>
    <property type="match status" value="1"/>
</dbReference>
<evidence type="ECO:0000256" key="2">
    <source>
        <dbReference type="ARBA" id="ARBA00022827"/>
    </source>
</evidence>
<dbReference type="NCBIfam" id="NF006091">
    <property type="entry name" value="PRK08243.1"/>
    <property type="match status" value="1"/>
</dbReference>
<dbReference type="PANTHER" id="PTHR43004:SF3">
    <property type="entry name" value="P-HYDROXYBENZOATE HYDROXYLASE"/>
    <property type="match status" value="1"/>
</dbReference>
<dbReference type="SUPFAM" id="SSF54373">
    <property type="entry name" value="FAD-linked reductases, C-terminal domain"/>
    <property type="match status" value="1"/>
</dbReference>
<keyword evidence="1" id="KW-0285">Flavoprotein</keyword>
<feature type="non-terminal residue" evidence="4">
    <location>
        <position position="1"/>
    </location>
</feature>
<evidence type="ECO:0000259" key="3">
    <source>
        <dbReference type="Pfam" id="PF01494"/>
    </source>
</evidence>
<dbReference type="InterPro" id="IPR002938">
    <property type="entry name" value="FAD-bd"/>
</dbReference>
<dbReference type="PANTHER" id="PTHR43004">
    <property type="entry name" value="TRK SYSTEM POTASSIUM UPTAKE PROTEIN"/>
    <property type="match status" value="1"/>
</dbReference>
<sequence>VQTQVGIIGAGPAGLLLSHVLHLHGIESVVLEKHSKDYVESRVRAGVLEQASVTLLSEVGLGERLQTEGMQHHGFEIRFGSRSHRINFDELTDGKGITVYGQQEVVKDIIAARLTAGGQISFEVDKVSIHDQLSEQPFIEYLLAGENHKLNCDFIIGCDGFHGISRKTIPKNVISSFNHTYPFAWLGVLVQAPPSSDELIYSNSVSGFALHSMRSPAITRNYIQCPPDDVIEDWSNDRIWQELHTRLETVPDWRLVEGKILEKGITPMRSFVCETMRHGRLYLAGDATHIVPPTGAKGMNLAISDIRFLSQALSDWYRSGSEDLLNSYSTNCLRRVWQGERFSWYMTSLLHKFPDDNRFQHRLQQAELDYLSNSKAASAALAESYVGYDF</sequence>
<dbReference type="EMBL" id="UINC01000281">
    <property type="protein sequence ID" value="SUZ52566.1"/>
    <property type="molecule type" value="Genomic_DNA"/>
</dbReference>
<name>A0A381NDD0_9ZZZZ</name>
<dbReference type="InterPro" id="IPR050641">
    <property type="entry name" value="RIFMO-like"/>
</dbReference>
<protein>
    <recommendedName>
        <fullName evidence="3">FAD-binding domain-containing protein</fullName>
    </recommendedName>
</protein>
<gene>
    <name evidence="4" type="ORF">METZ01_LOCUS5420</name>
</gene>
<dbReference type="SUPFAM" id="SSF51905">
    <property type="entry name" value="FAD/NAD(P)-binding domain"/>
    <property type="match status" value="1"/>
</dbReference>
<accession>A0A381NDD0</accession>
<dbReference type="Gene3D" id="3.30.9.10">
    <property type="entry name" value="D-Amino Acid Oxidase, subunit A, domain 2"/>
    <property type="match status" value="1"/>
</dbReference>
<dbReference type="GO" id="GO:0071949">
    <property type="term" value="F:FAD binding"/>
    <property type="evidence" value="ECO:0007669"/>
    <property type="project" value="InterPro"/>
</dbReference>
<dbReference type="NCBIfam" id="TIGR02360">
    <property type="entry name" value="pbenz_hydroxyl"/>
    <property type="match status" value="1"/>
</dbReference>
<dbReference type="PRINTS" id="PR00420">
    <property type="entry name" value="RNGMNOXGNASE"/>
</dbReference>
<proteinExistence type="predicted"/>
<dbReference type="Pfam" id="PF01494">
    <property type="entry name" value="FAD_binding_3"/>
    <property type="match status" value="1"/>
</dbReference>
<reference evidence="4" key="1">
    <citation type="submission" date="2018-05" db="EMBL/GenBank/DDBJ databases">
        <authorList>
            <person name="Lanie J.A."/>
            <person name="Ng W.-L."/>
            <person name="Kazmierczak K.M."/>
            <person name="Andrzejewski T.M."/>
            <person name="Davidsen T.M."/>
            <person name="Wayne K.J."/>
            <person name="Tettelin H."/>
            <person name="Glass J.I."/>
            <person name="Rusch D."/>
            <person name="Podicherti R."/>
            <person name="Tsui H.-C.T."/>
            <person name="Winkler M.E."/>
        </authorList>
    </citation>
    <scope>NUCLEOTIDE SEQUENCE</scope>
</reference>
<dbReference type="InterPro" id="IPR012733">
    <property type="entry name" value="HB_mOase"/>
</dbReference>
<dbReference type="GO" id="GO:0043639">
    <property type="term" value="P:benzoate catabolic process"/>
    <property type="evidence" value="ECO:0007669"/>
    <property type="project" value="InterPro"/>
</dbReference>
<evidence type="ECO:0000256" key="1">
    <source>
        <dbReference type="ARBA" id="ARBA00022630"/>
    </source>
</evidence>
<dbReference type="AlphaFoldDB" id="A0A381NDD0"/>